<evidence type="ECO:0000313" key="1">
    <source>
        <dbReference type="EMBL" id="SDM86852.1"/>
    </source>
</evidence>
<dbReference type="RefSeq" id="WP_143007756.1">
    <property type="nucleotide sequence ID" value="NZ_FNHH01000026.1"/>
</dbReference>
<dbReference type="STRING" id="990371.SAMN05421813_12642"/>
<keyword evidence="2" id="KW-1185">Reference proteome</keyword>
<proteinExistence type="predicted"/>
<gene>
    <name evidence="1" type="ORF">SAMN05421813_12642</name>
</gene>
<reference evidence="2" key="1">
    <citation type="submission" date="2016-10" db="EMBL/GenBank/DDBJ databases">
        <authorList>
            <person name="Varghese N."/>
            <person name="Submissions S."/>
        </authorList>
    </citation>
    <scope>NUCLEOTIDE SEQUENCE [LARGE SCALE GENOMIC DNA]</scope>
    <source>
        <strain evidence="2">DSM 24536</strain>
    </source>
</reference>
<dbReference type="Proteomes" id="UP000199226">
    <property type="component" value="Unassembled WGS sequence"/>
</dbReference>
<accession>A0A1G9WQP1</accession>
<organism evidence="1 2">
    <name type="scientific">Daejeonella rubra</name>
    <dbReference type="NCBI Taxonomy" id="990371"/>
    <lineage>
        <taxon>Bacteria</taxon>
        <taxon>Pseudomonadati</taxon>
        <taxon>Bacteroidota</taxon>
        <taxon>Sphingobacteriia</taxon>
        <taxon>Sphingobacteriales</taxon>
        <taxon>Sphingobacteriaceae</taxon>
        <taxon>Daejeonella</taxon>
    </lineage>
</organism>
<dbReference type="EMBL" id="FNHH01000026">
    <property type="protein sequence ID" value="SDM86852.1"/>
    <property type="molecule type" value="Genomic_DNA"/>
</dbReference>
<name>A0A1G9WQP1_9SPHI</name>
<evidence type="ECO:0000313" key="2">
    <source>
        <dbReference type="Proteomes" id="UP000199226"/>
    </source>
</evidence>
<sequence>MNGISSVLSKISGSVSLFVKLSLVLTLLSFNSSALKAQSSDSLIVLEPSRRIINASNEELIDLTLKLVNRKSVPLSGVININLESSMNLISKNKTAVNIQPGDSLFIPVKVFVTKKTTSGKVHVIRFNLSDTENNLLLATESTVQVSVKRNVNMFALVSSILLDVTSDSIRIPVRISNPGNTAQRITMINRFPPVFQNEAFHSTLEFVIQPSADTLITITKPVTRKMFASEGFDVTFTGLYSNGDVFGMAYVRIQSGRSDRAYRDPLQSDNYNANSISLSSQSMFSDNQSYLLYGQGDLELKSGQLGYSLDYTKWQNSYSPSMMRNTWVSYESNNMGITAGNINRNMDINLSGRGANVFMNDTTNNDSYEVGYLDGNSNLIGQDFYNFMPTGSAGWGSYTHRKENSEFSTSVIYEINPMLNANSAILGNTYTLTKFKGLRIQANLSAGNTSQYDSTSIVKASLASGLNITGTIKKFAISSSNYFSTGYYPGMRRGALSFNERLTWLRESSNVWVGFDYNYYAPKNFTTFQLYMPRFSTMRAEVGMSGTVLKKMVTSVSPLFFRETNNSFRFSGSGDVVHNLSYWNLNASINYPIANNHYLSVNTESGFYNTSFDDKTRFHFRSNLNYKKGIFNLSSTLQFGTFYIGEAVNNYLRSQESPRILSIIPTVRKSFYRNKLRTEAGVAFMNNSSYGSSSFLTGRAEYDVLPKTSFYSSINHNRFNGYQFSILEVGLTQKLSLPKVGATNSDLEVIAYRDMNQNNIFDQGDQRADGHLLYINDVAFIADASGSVVYKKLPLDNYRVSITNDKGWYAPDQYIRLEKKKHRLEIPLKRTGTLKGSLVYSFDEFSYEINRNLQGIAVIATDENNVRYMTKSNLDGQIIFYLPVGKYTLVVDGANLPPEVEAEKNIPMVVLDAETPKNITIKLIIKPRKIETKKFTSPNKLPNR</sequence>
<dbReference type="OrthoDB" id="908824at2"/>
<dbReference type="AlphaFoldDB" id="A0A1G9WQP1"/>
<protein>
    <submittedName>
        <fullName evidence="1">Uncharacterized protein</fullName>
    </submittedName>
</protein>